<dbReference type="EMBL" id="JBHTCO010000001">
    <property type="protein sequence ID" value="MFC7391421.1"/>
    <property type="molecule type" value="Genomic_DNA"/>
</dbReference>
<dbReference type="RefSeq" id="WP_380962382.1">
    <property type="nucleotide sequence ID" value="NZ_JBHTCO010000001.1"/>
</dbReference>
<proteinExistence type="predicted"/>
<keyword evidence="3" id="KW-1185">Reference proteome</keyword>
<feature type="domain" description="Core" evidence="1">
    <location>
        <begin position="1"/>
        <end position="105"/>
    </location>
</feature>
<sequence>MNIKFTNKAKEKIREKLGENDDEQLKLVYDTIGCGCVNDGVIYLAAVHHAEPDDIEIKTNDKTVYIEAQFQIYYEEDMTIDYSETYQCFQLKSPNQIINPRMKFVKS</sequence>
<dbReference type="Proteomes" id="UP001596505">
    <property type="component" value="Unassembled WGS sequence"/>
</dbReference>
<evidence type="ECO:0000313" key="3">
    <source>
        <dbReference type="Proteomes" id="UP001596505"/>
    </source>
</evidence>
<dbReference type="SUPFAM" id="SSF89360">
    <property type="entry name" value="HesB-like domain"/>
    <property type="match status" value="1"/>
</dbReference>
<reference evidence="3" key="1">
    <citation type="journal article" date="2019" name="Int. J. Syst. Evol. Microbiol.">
        <title>The Global Catalogue of Microorganisms (GCM) 10K type strain sequencing project: providing services to taxonomists for standard genome sequencing and annotation.</title>
        <authorList>
            <consortium name="The Broad Institute Genomics Platform"/>
            <consortium name="The Broad Institute Genome Sequencing Center for Infectious Disease"/>
            <person name="Wu L."/>
            <person name="Ma J."/>
        </authorList>
    </citation>
    <scope>NUCLEOTIDE SEQUENCE [LARGE SCALE GENOMIC DNA]</scope>
    <source>
        <strain evidence="3">CGMCC 1.16305</strain>
    </source>
</reference>
<protein>
    <submittedName>
        <fullName evidence="2">Iron-sulfur cluster biosynthesis family protein</fullName>
    </submittedName>
</protein>
<evidence type="ECO:0000259" key="1">
    <source>
        <dbReference type="Pfam" id="PF01521"/>
    </source>
</evidence>
<comment type="caution">
    <text evidence="2">The sequence shown here is derived from an EMBL/GenBank/DDBJ whole genome shotgun (WGS) entry which is preliminary data.</text>
</comment>
<organism evidence="2 3">
    <name type="scientific">Scopulibacillus cellulosilyticus</name>
    <dbReference type="NCBI Taxonomy" id="2665665"/>
    <lineage>
        <taxon>Bacteria</taxon>
        <taxon>Bacillati</taxon>
        <taxon>Bacillota</taxon>
        <taxon>Bacilli</taxon>
        <taxon>Bacillales</taxon>
        <taxon>Sporolactobacillaceae</taxon>
        <taxon>Scopulibacillus</taxon>
    </lineage>
</organism>
<gene>
    <name evidence="2" type="ORF">ACFQRG_00140</name>
</gene>
<dbReference type="InterPro" id="IPR000361">
    <property type="entry name" value="ATAP_core_dom"/>
</dbReference>
<dbReference type="InterPro" id="IPR035903">
    <property type="entry name" value="HesB-like_dom_sf"/>
</dbReference>
<accession>A0ABW2PPQ8</accession>
<dbReference type="Pfam" id="PF01521">
    <property type="entry name" value="Fe-S_biosyn"/>
    <property type="match status" value="1"/>
</dbReference>
<name>A0ABW2PPQ8_9BACL</name>
<evidence type="ECO:0000313" key="2">
    <source>
        <dbReference type="EMBL" id="MFC7391421.1"/>
    </source>
</evidence>
<dbReference type="Gene3D" id="2.60.300.12">
    <property type="entry name" value="HesB-like domain"/>
    <property type="match status" value="1"/>
</dbReference>